<dbReference type="Proteomes" id="UP000239480">
    <property type="component" value="Unassembled WGS sequence"/>
</dbReference>
<proteinExistence type="predicted"/>
<dbReference type="AlphaFoldDB" id="A0A2T0S0H2"/>
<dbReference type="GO" id="GO:0006313">
    <property type="term" value="P:DNA transposition"/>
    <property type="evidence" value="ECO:0007669"/>
    <property type="project" value="InterPro"/>
</dbReference>
<dbReference type="InterPro" id="IPR002525">
    <property type="entry name" value="Transp_IS110-like_N"/>
</dbReference>
<dbReference type="GO" id="GO:0004803">
    <property type="term" value="F:transposase activity"/>
    <property type="evidence" value="ECO:0007669"/>
    <property type="project" value="InterPro"/>
</dbReference>
<protein>
    <submittedName>
        <fullName evidence="2">Transposase</fullName>
    </submittedName>
</protein>
<gene>
    <name evidence="2" type="ORF">CLV78_1011029</name>
</gene>
<evidence type="ECO:0000313" key="2">
    <source>
        <dbReference type="EMBL" id="PRY26924.1"/>
    </source>
</evidence>
<organism evidence="2 3">
    <name type="scientific">Aliiruegeria haliotis</name>
    <dbReference type="NCBI Taxonomy" id="1280846"/>
    <lineage>
        <taxon>Bacteria</taxon>
        <taxon>Pseudomonadati</taxon>
        <taxon>Pseudomonadota</taxon>
        <taxon>Alphaproteobacteria</taxon>
        <taxon>Rhodobacterales</taxon>
        <taxon>Roseobacteraceae</taxon>
        <taxon>Aliiruegeria</taxon>
    </lineage>
</organism>
<sequence>MTATDTTASTLLVAIDISKHRHEVLIGVPGKKRRRRLTITNTLDDFRRLAAILVDYGLPVRIGFEATGNYHRPLAHHLG</sequence>
<dbReference type="GO" id="GO:0003677">
    <property type="term" value="F:DNA binding"/>
    <property type="evidence" value="ECO:0007669"/>
    <property type="project" value="InterPro"/>
</dbReference>
<comment type="caution">
    <text evidence="2">The sequence shown here is derived from an EMBL/GenBank/DDBJ whole genome shotgun (WGS) entry which is preliminary data.</text>
</comment>
<evidence type="ECO:0000259" key="1">
    <source>
        <dbReference type="Pfam" id="PF01548"/>
    </source>
</evidence>
<evidence type="ECO:0000313" key="3">
    <source>
        <dbReference type="Proteomes" id="UP000239480"/>
    </source>
</evidence>
<dbReference type="EMBL" id="PVTD01000001">
    <property type="protein sequence ID" value="PRY26924.1"/>
    <property type="molecule type" value="Genomic_DNA"/>
</dbReference>
<keyword evidence="3" id="KW-1185">Reference proteome</keyword>
<feature type="domain" description="Transposase IS110-like N-terminal" evidence="1">
    <location>
        <begin position="13"/>
        <end position="77"/>
    </location>
</feature>
<reference evidence="2 3" key="1">
    <citation type="submission" date="2018-03" db="EMBL/GenBank/DDBJ databases">
        <title>Genomic Encyclopedia of Archaeal and Bacterial Type Strains, Phase II (KMG-II): from individual species to whole genera.</title>
        <authorList>
            <person name="Goeker M."/>
        </authorList>
    </citation>
    <scope>NUCLEOTIDE SEQUENCE [LARGE SCALE GENOMIC DNA]</scope>
    <source>
        <strain evidence="2 3">DSM 29328</strain>
    </source>
</reference>
<name>A0A2T0S0H2_9RHOB</name>
<dbReference type="Pfam" id="PF01548">
    <property type="entry name" value="DEDD_Tnp_IS110"/>
    <property type="match status" value="1"/>
</dbReference>
<accession>A0A2T0S0H2</accession>